<evidence type="ECO:0000256" key="5">
    <source>
        <dbReference type="ARBA" id="ARBA00022692"/>
    </source>
</evidence>
<evidence type="ECO:0000256" key="3">
    <source>
        <dbReference type="ARBA" id="ARBA00012132"/>
    </source>
</evidence>
<dbReference type="EC" id="2.7.1.108" evidence="3"/>
<dbReference type="EMBL" id="HBIA01012521">
    <property type="protein sequence ID" value="CAE0234537.1"/>
    <property type="molecule type" value="Transcribed_RNA"/>
</dbReference>
<evidence type="ECO:0000256" key="10">
    <source>
        <dbReference type="SAM" id="Phobius"/>
    </source>
</evidence>
<dbReference type="AlphaFoldDB" id="A0A7S3FVZ0"/>
<evidence type="ECO:0000256" key="2">
    <source>
        <dbReference type="ARBA" id="ARBA00010794"/>
    </source>
</evidence>
<feature type="transmembrane region" description="Helical" evidence="10">
    <location>
        <begin position="172"/>
        <end position="189"/>
    </location>
</feature>
<evidence type="ECO:0000256" key="7">
    <source>
        <dbReference type="ARBA" id="ARBA00022824"/>
    </source>
</evidence>
<feature type="transmembrane region" description="Helical" evidence="10">
    <location>
        <begin position="220"/>
        <end position="237"/>
    </location>
</feature>
<comment type="subcellular location">
    <subcellularLocation>
        <location evidence="1">Endoplasmic reticulum membrane</location>
        <topology evidence="1">Multi-pass membrane protein</topology>
    </subcellularLocation>
</comment>
<organism evidence="11">
    <name type="scientific">Strombidium rassoulzadegani</name>
    <dbReference type="NCBI Taxonomy" id="1082188"/>
    <lineage>
        <taxon>Eukaryota</taxon>
        <taxon>Sar</taxon>
        <taxon>Alveolata</taxon>
        <taxon>Ciliophora</taxon>
        <taxon>Intramacronucleata</taxon>
        <taxon>Spirotrichea</taxon>
        <taxon>Oligotrichia</taxon>
        <taxon>Strombidiidae</taxon>
        <taxon>Strombidium</taxon>
    </lineage>
</organism>
<accession>A0A7S3FVZ0</accession>
<sequence length="239" mass="27315">MYMAIVLALGLMIIQQYRPFTANFIIRKAFHLLAFVLFTPGIIHAKHDKPKLMVFAFNCVSVALIAIEVLRYSGKYFPQEFSAWFKKFSDGRERLPNTMILTHIYLLMGCALPFTSAFILSNGSVFTPRWVLWTLSGVVFLGIGDSSAALMGKWYGRTRWRENSNKTQEGSSYCVISISVVYWFLCNIVDLRSTYLFLCYVFAAIPTAVLEGCTLQYDNLICSMFFFSCVIFFNQALDM</sequence>
<feature type="transmembrane region" description="Helical" evidence="10">
    <location>
        <begin position="130"/>
        <end position="151"/>
    </location>
</feature>
<name>A0A7S3FVZ0_9SPIT</name>
<evidence type="ECO:0000256" key="4">
    <source>
        <dbReference type="ARBA" id="ARBA00022679"/>
    </source>
</evidence>
<evidence type="ECO:0000256" key="1">
    <source>
        <dbReference type="ARBA" id="ARBA00004477"/>
    </source>
</evidence>
<dbReference type="GO" id="GO:0005789">
    <property type="term" value="C:endoplasmic reticulum membrane"/>
    <property type="evidence" value="ECO:0007669"/>
    <property type="project" value="UniProtKB-SubCell"/>
</dbReference>
<dbReference type="PANTHER" id="PTHR13205:SF15">
    <property type="entry name" value="DOLICHOL KINASE"/>
    <property type="match status" value="1"/>
</dbReference>
<protein>
    <recommendedName>
        <fullName evidence="3">dolichol kinase</fullName>
        <ecNumber evidence="3">2.7.1.108</ecNumber>
    </recommendedName>
</protein>
<keyword evidence="6" id="KW-0418">Kinase</keyword>
<feature type="transmembrane region" description="Helical" evidence="10">
    <location>
        <begin position="55"/>
        <end position="74"/>
    </location>
</feature>
<evidence type="ECO:0000313" key="11">
    <source>
        <dbReference type="EMBL" id="CAE0234537.1"/>
    </source>
</evidence>
<keyword evidence="8 10" id="KW-1133">Transmembrane helix</keyword>
<dbReference type="GO" id="GO:0043048">
    <property type="term" value="P:dolichyl monophosphate biosynthetic process"/>
    <property type="evidence" value="ECO:0007669"/>
    <property type="project" value="TreeGrafter"/>
</dbReference>
<feature type="transmembrane region" description="Helical" evidence="10">
    <location>
        <begin position="195"/>
        <end position="213"/>
    </location>
</feature>
<keyword evidence="7" id="KW-0256">Endoplasmic reticulum</keyword>
<feature type="transmembrane region" description="Helical" evidence="10">
    <location>
        <begin position="95"/>
        <end position="118"/>
    </location>
</feature>
<proteinExistence type="inferred from homology"/>
<evidence type="ECO:0000256" key="8">
    <source>
        <dbReference type="ARBA" id="ARBA00022989"/>
    </source>
</evidence>
<keyword evidence="4" id="KW-0808">Transferase</keyword>
<gene>
    <name evidence="11" type="ORF">SRAS04492_LOCUS6343</name>
</gene>
<dbReference type="GO" id="GO:0004168">
    <property type="term" value="F:dolichol kinase activity"/>
    <property type="evidence" value="ECO:0007669"/>
    <property type="project" value="UniProtKB-EC"/>
</dbReference>
<dbReference type="PANTHER" id="PTHR13205">
    <property type="entry name" value="TRANSMEMBRANE PROTEIN 15-RELATED"/>
    <property type="match status" value="1"/>
</dbReference>
<dbReference type="InterPro" id="IPR032974">
    <property type="entry name" value="Polypren_kinase"/>
</dbReference>
<reference evidence="11" key="1">
    <citation type="submission" date="2021-01" db="EMBL/GenBank/DDBJ databases">
        <authorList>
            <person name="Corre E."/>
            <person name="Pelletier E."/>
            <person name="Niang G."/>
            <person name="Scheremetjew M."/>
            <person name="Finn R."/>
            <person name="Kale V."/>
            <person name="Holt S."/>
            <person name="Cochrane G."/>
            <person name="Meng A."/>
            <person name="Brown T."/>
            <person name="Cohen L."/>
        </authorList>
    </citation>
    <scope>NUCLEOTIDE SEQUENCE</scope>
    <source>
        <strain evidence="11">Ras09</strain>
    </source>
</reference>
<evidence type="ECO:0000256" key="9">
    <source>
        <dbReference type="ARBA" id="ARBA00023136"/>
    </source>
</evidence>
<evidence type="ECO:0000256" key="6">
    <source>
        <dbReference type="ARBA" id="ARBA00022777"/>
    </source>
</evidence>
<comment type="similarity">
    <text evidence="2">Belongs to the polyprenol kinase family.</text>
</comment>
<keyword evidence="5 10" id="KW-0812">Transmembrane</keyword>
<keyword evidence="9 10" id="KW-0472">Membrane</keyword>